<dbReference type="InterPro" id="IPR016024">
    <property type="entry name" value="ARM-type_fold"/>
</dbReference>
<evidence type="ECO:0000313" key="3">
    <source>
        <dbReference type="EMBL" id="MFC5404785.1"/>
    </source>
</evidence>
<dbReference type="Proteomes" id="UP001596113">
    <property type="component" value="Unassembled WGS sequence"/>
</dbReference>
<feature type="coiled-coil region" evidence="1">
    <location>
        <begin position="216"/>
        <end position="247"/>
    </location>
</feature>
<accession>A0ABW0HU93</accession>
<evidence type="ECO:0000313" key="4">
    <source>
        <dbReference type="Proteomes" id="UP001596113"/>
    </source>
</evidence>
<evidence type="ECO:0000256" key="2">
    <source>
        <dbReference type="SAM" id="Phobius"/>
    </source>
</evidence>
<keyword evidence="2" id="KW-1133">Transmembrane helix</keyword>
<comment type="caution">
    <text evidence="3">The sequence shown here is derived from an EMBL/GenBank/DDBJ whole genome shotgun (WGS) entry which is preliminary data.</text>
</comment>
<dbReference type="SUPFAM" id="SSF48371">
    <property type="entry name" value="ARM repeat"/>
    <property type="match status" value="1"/>
</dbReference>
<organism evidence="3 4">
    <name type="scientific">Cohnella soli</name>
    <dbReference type="NCBI Taxonomy" id="425005"/>
    <lineage>
        <taxon>Bacteria</taxon>
        <taxon>Bacillati</taxon>
        <taxon>Bacillota</taxon>
        <taxon>Bacilli</taxon>
        <taxon>Bacillales</taxon>
        <taxon>Paenibacillaceae</taxon>
        <taxon>Cohnella</taxon>
    </lineage>
</organism>
<evidence type="ECO:0000256" key="1">
    <source>
        <dbReference type="SAM" id="Coils"/>
    </source>
</evidence>
<sequence>MTSLLIILLLIVILLVFLLAAYVYLVWQKTSDRRRADKKKRWLAERTSSLEQFLFTGYVARLIVPVKEYQYEALEDLLSDFLANYKFDKDEDPIRDFVDQFFVPQYKRRLRHRRWSVRMNTLYFIDLFNIKAMQEDLHMQLSDKRTTPEESFEIYLLLAKFGSADLMQLIRNPGKMPAFLLTELVSRLMNQDNVDRFIDEFNRFDRSWQGAILEVVRDQNLRSEKLQQQLEELLESENRELRVKSLKTLASQGYVSSIDRVVRLLERYGEKGKWDKPETIGERLMAARLMGSIRDDRFMPGLKRLIADRAYNVRSEAAKSIRQYRGGKGILQNIAESHLDPYARSIAQEWMERSPDYD</sequence>
<reference evidence="4" key="1">
    <citation type="journal article" date="2019" name="Int. J. Syst. Evol. Microbiol.">
        <title>The Global Catalogue of Microorganisms (GCM) 10K type strain sequencing project: providing services to taxonomists for standard genome sequencing and annotation.</title>
        <authorList>
            <consortium name="The Broad Institute Genomics Platform"/>
            <consortium name="The Broad Institute Genome Sequencing Center for Infectious Disease"/>
            <person name="Wu L."/>
            <person name="Ma J."/>
        </authorList>
    </citation>
    <scope>NUCLEOTIDE SEQUENCE [LARGE SCALE GENOMIC DNA]</scope>
    <source>
        <strain evidence="4">CGMCC 1.18575</strain>
    </source>
</reference>
<proteinExistence type="predicted"/>
<protein>
    <submittedName>
        <fullName evidence="3">HEAT repeat domain-containing protein</fullName>
    </submittedName>
</protein>
<keyword evidence="2" id="KW-0812">Transmembrane</keyword>
<keyword evidence="4" id="KW-1185">Reference proteome</keyword>
<keyword evidence="1" id="KW-0175">Coiled coil</keyword>
<feature type="transmembrane region" description="Helical" evidence="2">
    <location>
        <begin position="6"/>
        <end position="27"/>
    </location>
</feature>
<dbReference type="InterPro" id="IPR011989">
    <property type="entry name" value="ARM-like"/>
</dbReference>
<dbReference type="EMBL" id="JBHSMI010000028">
    <property type="protein sequence ID" value="MFC5404785.1"/>
    <property type="molecule type" value="Genomic_DNA"/>
</dbReference>
<gene>
    <name evidence="3" type="ORF">ACFPOF_18760</name>
</gene>
<dbReference type="RefSeq" id="WP_378135389.1">
    <property type="nucleotide sequence ID" value="NZ_JBHSMI010000028.1"/>
</dbReference>
<dbReference type="Gene3D" id="1.25.10.10">
    <property type="entry name" value="Leucine-rich Repeat Variant"/>
    <property type="match status" value="1"/>
</dbReference>
<name>A0ABW0HU93_9BACL</name>
<keyword evidence="2" id="KW-0472">Membrane</keyword>